<comment type="similarity">
    <text evidence="1 13">Belongs to the class-II aminoacyl-tRNA synthetase family.</text>
</comment>
<dbReference type="Gene3D" id="3.30.930.10">
    <property type="entry name" value="Bira Bifunctional Protein, Domain 2"/>
    <property type="match status" value="1"/>
</dbReference>
<dbReference type="HAMAP" id="MF_00184">
    <property type="entry name" value="Thr_tRNA_synth"/>
    <property type="match status" value="1"/>
</dbReference>
<dbReference type="Gene3D" id="3.30.980.10">
    <property type="entry name" value="Threonyl-trna Synthetase, Chain A, domain 2"/>
    <property type="match status" value="1"/>
</dbReference>
<keyword evidence="6 13" id="KW-0547">Nucleotide-binding</keyword>
<comment type="caution">
    <text evidence="13">Lacks conserved residue(s) required for the propagation of feature annotation.</text>
</comment>
<dbReference type="GO" id="GO:0006435">
    <property type="term" value="P:threonyl-tRNA aminoacylation"/>
    <property type="evidence" value="ECO:0007669"/>
    <property type="project" value="UniProtKB-UniRule"/>
</dbReference>
<name>A0A1G1Y6G9_9BACT</name>
<dbReference type="GO" id="GO:0005737">
    <property type="term" value="C:cytoplasm"/>
    <property type="evidence" value="ECO:0007669"/>
    <property type="project" value="UniProtKB-SubCell"/>
</dbReference>
<dbReference type="SUPFAM" id="SSF55186">
    <property type="entry name" value="ThrRS/AlaRS common domain"/>
    <property type="match status" value="1"/>
</dbReference>
<keyword evidence="9 13" id="KW-0694">RNA-binding</keyword>
<dbReference type="FunFam" id="3.30.980.10:FF:000005">
    <property type="entry name" value="Threonyl-tRNA synthetase, mitochondrial"/>
    <property type="match status" value="1"/>
</dbReference>
<dbReference type="PANTHER" id="PTHR11451">
    <property type="entry name" value="THREONINE-TRNA LIGASE"/>
    <property type="match status" value="1"/>
</dbReference>
<evidence type="ECO:0000256" key="1">
    <source>
        <dbReference type="ARBA" id="ARBA00008226"/>
    </source>
</evidence>
<evidence type="ECO:0000313" key="15">
    <source>
        <dbReference type="EMBL" id="OGY47157.1"/>
    </source>
</evidence>
<keyword evidence="5 13" id="KW-0479">Metal-binding</keyword>
<dbReference type="InterPro" id="IPR018163">
    <property type="entry name" value="Thr/Ala-tRNA-synth_IIc_edit"/>
</dbReference>
<proteinExistence type="inferred from homology"/>
<keyword evidence="10 13" id="KW-0648">Protein biosynthesis</keyword>
<dbReference type="InterPro" id="IPR033728">
    <property type="entry name" value="ThrRS_core"/>
</dbReference>
<dbReference type="InterPro" id="IPR002320">
    <property type="entry name" value="Thr-tRNA-ligase_IIa"/>
</dbReference>
<reference evidence="15 16" key="1">
    <citation type="journal article" date="2016" name="Nat. Commun.">
        <title>Thousands of microbial genomes shed light on interconnected biogeochemical processes in an aquifer system.</title>
        <authorList>
            <person name="Anantharaman K."/>
            <person name="Brown C.T."/>
            <person name="Hug L.A."/>
            <person name="Sharon I."/>
            <person name="Castelle C.J."/>
            <person name="Probst A.J."/>
            <person name="Thomas B.C."/>
            <person name="Singh A."/>
            <person name="Wilkins M.J."/>
            <person name="Karaoz U."/>
            <person name="Brodie E.L."/>
            <person name="Williams K.H."/>
            <person name="Hubbard S.S."/>
            <person name="Banfield J.F."/>
        </authorList>
    </citation>
    <scope>NUCLEOTIDE SEQUENCE [LARGE SCALE GENOMIC DNA]</scope>
</reference>
<comment type="subunit">
    <text evidence="13">Homodimer.</text>
</comment>
<dbReference type="Proteomes" id="UP000178747">
    <property type="component" value="Unassembled WGS sequence"/>
</dbReference>
<dbReference type="InterPro" id="IPR006195">
    <property type="entry name" value="aa-tRNA-synth_II"/>
</dbReference>
<dbReference type="Gene3D" id="3.30.54.20">
    <property type="match status" value="1"/>
</dbReference>
<dbReference type="AlphaFoldDB" id="A0A1G1Y6G9"/>
<evidence type="ECO:0000256" key="10">
    <source>
        <dbReference type="ARBA" id="ARBA00022917"/>
    </source>
</evidence>
<dbReference type="GO" id="GO:0000049">
    <property type="term" value="F:tRNA binding"/>
    <property type="evidence" value="ECO:0007669"/>
    <property type="project" value="UniProtKB-KW"/>
</dbReference>
<keyword evidence="4 13" id="KW-0436">Ligase</keyword>
<keyword evidence="7 13" id="KW-0862">Zinc</keyword>
<dbReference type="SUPFAM" id="SSF52954">
    <property type="entry name" value="Class II aaRS ABD-related"/>
    <property type="match status" value="1"/>
</dbReference>
<feature type="binding site" evidence="13">
    <location>
        <position position="462"/>
    </location>
    <ligand>
        <name>Zn(2+)</name>
        <dbReference type="ChEBI" id="CHEBI:29105"/>
        <note>catalytic</note>
    </ligand>
</feature>
<feature type="binding site" evidence="13">
    <location>
        <position position="281"/>
    </location>
    <ligand>
        <name>Zn(2+)</name>
        <dbReference type="ChEBI" id="CHEBI:29105"/>
        <note>catalytic</note>
    </ligand>
</feature>
<evidence type="ECO:0000256" key="8">
    <source>
        <dbReference type="ARBA" id="ARBA00022840"/>
    </source>
</evidence>
<evidence type="ECO:0000256" key="3">
    <source>
        <dbReference type="ARBA" id="ARBA00022555"/>
    </source>
</evidence>
<dbReference type="InterPro" id="IPR047246">
    <property type="entry name" value="ThrRS_anticodon"/>
</dbReference>
<keyword evidence="2 13" id="KW-0963">Cytoplasm</keyword>
<comment type="catalytic activity">
    <reaction evidence="12 13">
        <text>tRNA(Thr) + L-threonine + ATP = L-threonyl-tRNA(Thr) + AMP + diphosphate + H(+)</text>
        <dbReference type="Rhea" id="RHEA:24624"/>
        <dbReference type="Rhea" id="RHEA-COMP:9670"/>
        <dbReference type="Rhea" id="RHEA-COMP:9704"/>
        <dbReference type="ChEBI" id="CHEBI:15378"/>
        <dbReference type="ChEBI" id="CHEBI:30616"/>
        <dbReference type="ChEBI" id="CHEBI:33019"/>
        <dbReference type="ChEBI" id="CHEBI:57926"/>
        <dbReference type="ChEBI" id="CHEBI:78442"/>
        <dbReference type="ChEBI" id="CHEBI:78534"/>
        <dbReference type="ChEBI" id="CHEBI:456215"/>
        <dbReference type="EC" id="6.1.1.3"/>
    </reaction>
</comment>
<comment type="subcellular location">
    <subcellularLocation>
        <location evidence="13">Cytoplasm</location>
    </subcellularLocation>
</comment>
<keyword evidence="11 13" id="KW-0030">Aminoacyl-tRNA synthetase</keyword>
<evidence type="ECO:0000256" key="12">
    <source>
        <dbReference type="ARBA" id="ARBA00049515"/>
    </source>
</evidence>
<feature type="binding site" evidence="13">
    <location>
        <position position="332"/>
    </location>
    <ligand>
        <name>Zn(2+)</name>
        <dbReference type="ChEBI" id="CHEBI:29105"/>
        <note>catalytic</note>
    </ligand>
</feature>
<dbReference type="InterPro" id="IPR012947">
    <property type="entry name" value="tRNA_SAD"/>
</dbReference>
<dbReference type="GO" id="GO:0004829">
    <property type="term" value="F:threonine-tRNA ligase activity"/>
    <property type="evidence" value="ECO:0007669"/>
    <property type="project" value="UniProtKB-UniRule"/>
</dbReference>
<dbReference type="FunFam" id="3.30.930.10:FF:000002">
    <property type="entry name" value="Threonine--tRNA ligase"/>
    <property type="match status" value="1"/>
</dbReference>
<evidence type="ECO:0000313" key="16">
    <source>
        <dbReference type="Proteomes" id="UP000178747"/>
    </source>
</evidence>
<dbReference type="CDD" id="cd00860">
    <property type="entry name" value="ThrRS_anticodon"/>
    <property type="match status" value="1"/>
</dbReference>
<evidence type="ECO:0000256" key="11">
    <source>
        <dbReference type="ARBA" id="ARBA00023146"/>
    </source>
</evidence>
<dbReference type="Pfam" id="PF07973">
    <property type="entry name" value="tRNA_SAD"/>
    <property type="match status" value="1"/>
</dbReference>
<dbReference type="InterPro" id="IPR045864">
    <property type="entry name" value="aa-tRNA-synth_II/BPL/LPL"/>
</dbReference>
<keyword evidence="3 13" id="KW-0820">tRNA-binding</keyword>
<evidence type="ECO:0000256" key="5">
    <source>
        <dbReference type="ARBA" id="ARBA00022723"/>
    </source>
</evidence>
<dbReference type="CDD" id="cd00771">
    <property type="entry name" value="ThrRS_core"/>
    <property type="match status" value="1"/>
</dbReference>
<dbReference type="SMART" id="SM00863">
    <property type="entry name" value="tRNA_SAD"/>
    <property type="match status" value="1"/>
</dbReference>
<dbReference type="InterPro" id="IPR004154">
    <property type="entry name" value="Anticodon-bd"/>
</dbReference>
<comment type="caution">
    <text evidence="15">The sequence shown here is derived from an EMBL/GenBank/DDBJ whole genome shotgun (WGS) entry which is preliminary data.</text>
</comment>
<dbReference type="GO" id="GO:0046872">
    <property type="term" value="F:metal ion binding"/>
    <property type="evidence" value="ECO:0007669"/>
    <property type="project" value="UniProtKB-KW"/>
</dbReference>
<dbReference type="Pfam" id="PF03129">
    <property type="entry name" value="HGTP_anticodon"/>
    <property type="match status" value="1"/>
</dbReference>
<dbReference type="InterPro" id="IPR002314">
    <property type="entry name" value="aa-tRNA-synt_IIb"/>
</dbReference>
<evidence type="ECO:0000256" key="13">
    <source>
        <dbReference type="HAMAP-Rule" id="MF_00184"/>
    </source>
</evidence>
<dbReference type="Gene3D" id="3.40.50.800">
    <property type="entry name" value="Anticodon-binding domain"/>
    <property type="match status" value="1"/>
</dbReference>
<evidence type="ECO:0000259" key="14">
    <source>
        <dbReference type="PROSITE" id="PS50862"/>
    </source>
</evidence>
<dbReference type="FunFam" id="3.40.50.800:FF:000001">
    <property type="entry name" value="Threonine--tRNA ligase"/>
    <property type="match status" value="1"/>
</dbReference>
<dbReference type="PANTHER" id="PTHR11451:SF44">
    <property type="entry name" value="THREONINE--TRNA LIGASE, CHLOROPLASTIC_MITOCHONDRIAL 2"/>
    <property type="match status" value="1"/>
</dbReference>
<sequence length="590" mass="68770">MDKKLEKIRHSASHALAQAVLEFFPDAKLAIGPAIEEGFYYDFDLGGKTFSPEDLNNIEKQMRQIIKQNQKFEQYKEDVDESIKYLKTKKQPYKVEMAEELKQEGEKKLSFYRMVMSDGKRKFVDLCVGPHVDSSKKIGAVKLLKTAGAYWRGDEKNKMLQRIYGTAFGSEQELKTYLDQLKQAEERDHRKIGQDLELFMVNEDVGQGLILWLPKGAMMRQIVEDFVLKEYIKRGYILVRTPNIGSEKLFSISGHLDFYKDSMYSAFEVEDEKYYVKPMNCPFHLKIYQNSLKSYRDLPIRYTELGTVYRYERSGTLHGLLRVRGFTQDDGHIICRPDQLEAEIVDAIELTKYVLETFGFKKFKVALSVRDPKNKTKYLGKDASWEYADKALEKGIKKIGWEYSREEGEAVFYGPKMDVKVTDAIGREWQISTLQVDFNLPHRFKITYIDKDSAKKEPFMLHRALLGSLERFFGVLIEHYAGAFPLWISPVQVQIIPVTSDFVKDAQNLAEELREEDIRVWVDDLNETVGYKIRKAEKQKVPYMLVIGEKEAKSKNLNVRIRGQKEVETIDRKKFIERIKKEIKEKNNPS</sequence>
<evidence type="ECO:0000256" key="2">
    <source>
        <dbReference type="ARBA" id="ARBA00022490"/>
    </source>
</evidence>
<dbReference type="InterPro" id="IPR036621">
    <property type="entry name" value="Anticodon-bd_dom_sf"/>
</dbReference>
<dbReference type="SUPFAM" id="SSF55681">
    <property type="entry name" value="Class II aaRS and biotin synthetases"/>
    <property type="match status" value="1"/>
</dbReference>
<evidence type="ECO:0000256" key="9">
    <source>
        <dbReference type="ARBA" id="ARBA00022884"/>
    </source>
</evidence>
<dbReference type="NCBIfam" id="TIGR00418">
    <property type="entry name" value="thrS"/>
    <property type="match status" value="1"/>
</dbReference>
<evidence type="ECO:0000256" key="4">
    <source>
        <dbReference type="ARBA" id="ARBA00022598"/>
    </source>
</evidence>
<accession>A0A1G1Y6G9</accession>
<protein>
    <recommendedName>
        <fullName evidence="13">Threonine--tRNA ligase</fullName>
        <ecNumber evidence="13">6.1.1.3</ecNumber>
    </recommendedName>
    <alternativeName>
        <fullName evidence="13">Threonyl-tRNA synthetase</fullName>
        <shortName evidence="13">ThrRS</shortName>
    </alternativeName>
</protein>
<dbReference type="Pfam" id="PF00587">
    <property type="entry name" value="tRNA-synt_2b"/>
    <property type="match status" value="1"/>
</dbReference>
<evidence type="ECO:0000256" key="7">
    <source>
        <dbReference type="ARBA" id="ARBA00022833"/>
    </source>
</evidence>
<dbReference type="EC" id="6.1.1.3" evidence="13"/>
<gene>
    <name evidence="13" type="primary">thrS</name>
    <name evidence="15" type="ORF">A3J62_01900</name>
</gene>
<keyword evidence="8 13" id="KW-0067">ATP-binding</keyword>
<dbReference type="GO" id="GO:0005524">
    <property type="term" value="F:ATP binding"/>
    <property type="evidence" value="ECO:0007669"/>
    <property type="project" value="UniProtKB-UniRule"/>
</dbReference>
<dbReference type="EMBL" id="MHIH01000053">
    <property type="protein sequence ID" value="OGY47157.1"/>
    <property type="molecule type" value="Genomic_DNA"/>
</dbReference>
<comment type="cofactor">
    <cofactor evidence="13">
        <name>Zn(2+)</name>
        <dbReference type="ChEBI" id="CHEBI:29105"/>
    </cofactor>
    <text evidence="13">Binds 1 zinc ion per subunit.</text>
</comment>
<dbReference type="PROSITE" id="PS50862">
    <property type="entry name" value="AA_TRNA_LIGASE_II"/>
    <property type="match status" value="1"/>
</dbReference>
<dbReference type="PRINTS" id="PR01047">
    <property type="entry name" value="TRNASYNTHTHR"/>
</dbReference>
<organism evidence="15 16">
    <name type="scientific">Candidatus Buchananbacteria bacterium RIFCSPHIGHO2_02_FULL_38_8</name>
    <dbReference type="NCBI Taxonomy" id="1797538"/>
    <lineage>
        <taxon>Bacteria</taxon>
        <taxon>Candidatus Buchananiibacteriota</taxon>
    </lineage>
</organism>
<feature type="domain" description="Aminoacyl-transfer RNA synthetases class-II family profile" evidence="14">
    <location>
        <begin position="188"/>
        <end position="485"/>
    </location>
</feature>
<evidence type="ECO:0000256" key="6">
    <source>
        <dbReference type="ARBA" id="ARBA00022741"/>
    </source>
</evidence>